<protein>
    <recommendedName>
        <fullName evidence="22">Integrase catalytic domain-containing protein</fullName>
    </recommendedName>
</protein>
<keyword evidence="13" id="KW-0694">RNA-binding</keyword>
<proteinExistence type="predicted"/>
<comment type="catalytic activity">
    <reaction evidence="20">
        <text>DNA(n) + a 2'-deoxyribonucleoside 5'-triphosphate = DNA(n+1) + diphosphate</text>
        <dbReference type="Rhea" id="RHEA:22508"/>
        <dbReference type="Rhea" id="RHEA-COMP:17339"/>
        <dbReference type="Rhea" id="RHEA-COMP:17340"/>
        <dbReference type="ChEBI" id="CHEBI:33019"/>
        <dbReference type="ChEBI" id="CHEBI:61560"/>
        <dbReference type="ChEBI" id="CHEBI:173112"/>
        <dbReference type="EC" id="2.7.7.7"/>
    </reaction>
</comment>
<keyword evidence="3" id="KW-1188">Viral release from host cell</keyword>
<evidence type="ECO:0000256" key="5">
    <source>
        <dbReference type="ARBA" id="ARBA00022695"/>
    </source>
</evidence>
<keyword evidence="2" id="KW-0815">Transposition</keyword>
<evidence type="ECO:0000256" key="14">
    <source>
        <dbReference type="ARBA" id="ARBA00022908"/>
    </source>
</evidence>
<dbReference type="PANTHER" id="PTHR42648:SF11">
    <property type="entry name" value="TRANSPOSON TY4-P GAG-POL POLYPROTEIN"/>
    <property type="match status" value="1"/>
</dbReference>
<evidence type="ECO:0000256" key="2">
    <source>
        <dbReference type="ARBA" id="ARBA00022578"/>
    </source>
</evidence>
<evidence type="ECO:0000256" key="15">
    <source>
        <dbReference type="ARBA" id="ARBA00022918"/>
    </source>
</evidence>
<dbReference type="InterPro" id="IPR054722">
    <property type="entry name" value="PolX-like_BBD"/>
</dbReference>
<keyword evidence="14" id="KW-0229">DNA integration</keyword>
<evidence type="ECO:0000256" key="8">
    <source>
        <dbReference type="ARBA" id="ARBA00022741"/>
    </source>
</evidence>
<evidence type="ECO:0000256" key="1">
    <source>
        <dbReference type="ARBA" id="ARBA00002180"/>
    </source>
</evidence>
<dbReference type="Proteomes" id="UP000235388">
    <property type="component" value="Unassembled WGS sequence"/>
</dbReference>
<dbReference type="InterPro" id="IPR001584">
    <property type="entry name" value="Integrase_cat-core"/>
</dbReference>
<evidence type="ECO:0000256" key="20">
    <source>
        <dbReference type="ARBA" id="ARBA00049244"/>
    </source>
</evidence>
<dbReference type="InterPro" id="IPR057670">
    <property type="entry name" value="SH3_retrovirus"/>
</dbReference>
<keyword evidence="11" id="KW-0067">ATP-binding</keyword>
<dbReference type="GO" id="GO:0046872">
    <property type="term" value="F:metal ion binding"/>
    <property type="evidence" value="ECO:0007669"/>
    <property type="project" value="UniProtKB-KW"/>
</dbReference>
<evidence type="ECO:0000256" key="9">
    <source>
        <dbReference type="ARBA" id="ARBA00022759"/>
    </source>
</evidence>
<dbReference type="GO" id="GO:0015074">
    <property type="term" value="P:DNA integration"/>
    <property type="evidence" value="ECO:0007669"/>
    <property type="project" value="UniProtKB-KW"/>
</dbReference>
<dbReference type="Gene3D" id="3.30.420.10">
    <property type="entry name" value="Ribonuclease H-like superfamily/Ribonuclease H"/>
    <property type="match status" value="1"/>
</dbReference>
<dbReference type="EMBL" id="PGCJ01000235">
    <property type="protein sequence ID" value="PLW36698.1"/>
    <property type="molecule type" value="Genomic_DNA"/>
</dbReference>
<dbReference type="STRING" id="200324.A0A2N5UG39"/>
<evidence type="ECO:0000256" key="13">
    <source>
        <dbReference type="ARBA" id="ARBA00022884"/>
    </source>
</evidence>
<evidence type="ECO:0000256" key="17">
    <source>
        <dbReference type="ARBA" id="ARBA00023113"/>
    </source>
</evidence>
<feature type="domain" description="Integrase catalytic" evidence="22">
    <location>
        <begin position="366"/>
        <end position="544"/>
    </location>
</feature>
<keyword evidence="6" id="KW-0540">Nuclease</keyword>
<keyword evidence="9" id="KW-0255">Endonuclease</keyword>
<evidence type="ECO:0000256" key="16">
    <source>
        <dbReference type="ARBA" id="ARBA00022932"/>
    </source>
</evidence>
<keyword evidence="24" id="KW-1185">Reference proteome</keyword>
<evidence type="ECO:0000256" key="3">
    <source>
        <dbReference type="ARBA" id="ARBA00022612"/>
    </source>
</evidence>
<evidence type="ECO:0000256" key="10">
    <source>
        <dbReference type="ARBA" id="ARBA00022801"/>
    </source>
</evidence>
<evidence type="ECO:0000256" key="21">
    <source>
        <dbReference type="SAM" id="MobiDB-lite"/>
    </source>
</evidence>
<evidence type="ECO:0000256" key="4">
    <source>
        <dbReference type="ARBA" id="ARBA00022670"/>
    </source>
</evidence>
<dbReference type="InterPro" id="IPR039537">
    <property type="entry name" value="Retrotran_Ty1/copia-like"/>
</dbReference>
<dbReference type="GO" id="GO:0008233">
    <property type="term" value="F:peptidase activity"/>
    <property type="evidence" value="ECO:0007669"/>
    <property type="project" value="UniProtKB-KW"/>
</dbReference>
<evidence type="ECO:0000313" key="23">
    <source>
        <dbReference type="EMBL" id="PLW36698.1"/>
    </source>
</evidence>
<keyword evidence="12" id="KW-0460">Magnesium</keyword>
<evidence type="ECO:0000256" key="7">
    <source>
        <dbReference type="ARBA" id="ARBA00022723"/>
    </source>
</evidence>
<keyword evidence="18" id="KW-0233">DNA recombination</keyword>
<evidence type="ECO:0000259" key="22">
    <source>
        <dbReference type="PROSITE" id="PS50994"/>
    </source>
</evidence>
<keyword evidence="16" id="KW-0239">DNA-directed DNA polymerase</keyword>
<evidence type="ECO:0000256" key="12">
    <source>
        <dbReference type="ARBA" id="ARBA00022842"/>
    </source>
</evidence>
<dbReference type="AlphaFoldDB" id="A0A2N5UG39"/>
<dbReference type="GO" id="GO:0006508">
    <property type="term" value="P:proteolysis"/>
    <property type="evidence" value="ECO:0007669"/>
    <property type="project" value="UniProtKB-KW"/>
</dbReference>
<reference evidence="23 24" key="1">
    <citation type="submission" date="2017-11" db="EMBL/GenBank/DDBJ databases">
        <title>De novo assembly and phasing of dikaryotic genomes from two isolates of Puccinia coronata f. sp. avenae, the causal agent of oat crown rust.</title>
        <authorList>
            <person name="Miller M.E."/>
            <person name="Zhang Y."/>
            <person name="Omidvar V."/>
            <person name="Sperschneider J."/>
            <person name="Schwessinger B."/>
            <person name="Raley C."/>
            <person name="Palmer J.M."/>
            <person name="Garnica D."/>
            <person name="Upadhyaya N."/>
            <person name="Rathjen J."/>
            <person name="Taylor J.M."/>
            <person name="Park R.F."/>
            <person name="Dodds P.N."/>
            <person name="Hirsch C.D."/>
            <person name="Kianian S.F."/>
            <person name="Figueroa M."/>
        </authorList>
    </citation>
    <scope>NUCLEOTIDE SEQUENCE [LARGE SCALE GENOMIC DNA]</scope>
    <source>
        <strain evidence="23">12NC29</strain>
    </source>
</reference>
<feature type="region of interest" description="Disordered" evidence="21">
    <location>
        <begin position="208"/>
        <end position="239"/>
    </location>
</feature>
<keyword evidence="4" id="KW-0645">Protease</keyword>
<dbReference type="GO" id="GO:0003723">
    <property type="term" value="F:RNA binding"/>
    <property type="evidence" value="ECO:0007669"/>
    <property type="project" value="UniProtKB-KW"/>
</dbReference>
<name>A0A2N5UG39_9BASI</name>
<dbReference type="InterPro" id="IPR012337">
    <property type="entry name" value="RNaseH-like_sf"/>
</dbReference>
<comment type="function">
    <text evidence="1">The aspartyl protease (PR) mediates the proteolytic cleavages of the Gag and Gag-Pol polyproteins after assembly of the VLP.</text>
</comment>
<gene>
    <name evidence="23" type="ORF">PCANC_20358</name>
</gene>
<comment type="caution">
    <text evidence="23">The sequence shown here is derived from an EMBL/GenBank/DDBJ whole genome shotgun (WGS) entry which is preliminary data.</text>
</comment>
<accession>A0A2N5UG39</accession>
<dbReference type="GO" id="GO:0005524">
    <property type="term" value="F:ATP binding"/>
    <property type="evidence" value="ECO:0007669"/>
    <property type="project" value="UniProtKB-KW"/>
</dbReference>
<keyword evidence="7" id="KW-0479">Metal-binding</keyword>
<dbReference type="OrthoDB" id="5017987at2759"/>
<dbReference type="GO" id="GO:0006310">
    <property type="term" value="P:DNA recombination"/>
    <property type="evidence" value="ECO:0007669"/>
    <property type="project" value="UniProtKB-KW"/>
</dbReference>
<dbReference type="GO" id="GO:0003964">
    <property type="term" value="F:RNA-directed DNA polymerase activity"/>
    <property type="evidence" value="ECO:0007669"/>
    <property type="project" value="UniProtKB-KW"/>
</dbReference>
<organism evidence="23 24">
    <name type="scientific">Puccinia coronata f. sp. avenae</name>
    <dbReference type="NCBI Taxonomy" id="200324"/>
    <lineage>
        <taxon>Eukaryota</taxon>
        <taxon>Fungi</taxon>
        <taxon>Dikarya</taxon>
        <taxon>Basidiomycota</taxon>
        <taxon>Pucciniomycotina</taxon>
        <taxon>Pucciniomycetes</taxon>
        <taxon>Pucciniales</taxon>
        <taxon>Pucciniaceae</taxon>
        <taxon>Puccinia</taxon>
    </lineage>
</organism>
<evidence type="ECO:0000256" key="6">
    <source>
        <dbReference type="ARBA" id="ARBA00022722"/>
    </source>
</evidence>
<evidence type="ECO:0000256" key="18">
    <source>
        <dbReference type="ARBA" id="ARBA00023172"/>
    </source>
</evidence>
<dbReference type="PANTHER" id="PTHR42648">
    <property type="entry name" value="TRANSPOSASE, PUTATIVE-RELATED"/>
    <property type="match status" value="1"/>
</dbReference>
<comment type="catalytic activity">
    <reaction evidence="19">
        <text>DNA(n) + a 2'-deoxyribonucleoside 5'-triphosphate = DNA(n+1) + diphosphate</text>
        <dbReference type="Rhea" id="RHEA:22508"/>
        <dbReference type="Rhea" id="RHEA-COMP:17339"/>
        <dbReference type="Rhea" id="RHEA-COMP:17340"/>
        <dbReference type="ChEBI" id="CHEBI:33019"/>
        <dbReference type="ChEBI" id="CHEBI:61560"/>
        <dbReference type="ChEBI" id="CHEBI:173112"/>
        <dbReference type="EC" id="2.7.7.49"/>
    </reaction>
</comment>
<keyword evidence="15" id="KW-0695">RNA-directed DNA polymerase</keyword>
<sequence length="726" mass="81714">MVELTVELPAKEKLRGTNFLDWKVRMKSILQLKRLYLLVTQDELATNSLKLDKKDPYRCSDAMAILTLNCDVKIVLQFADEADDGPCKFWELLENNYQPKTIQNQSTFLNHIFTTVLTSDKLEANLTTLYENLRILCSLIDDKKTKPPTLLDSLIATWAIINLPDNFKMAGELIIKKCEIEKATPSLKQTIEELQLYIQQNKSSQEAATSRALAASRQPFPNPDGPKCLNGEHNPLTRHKDINSGELIFNSGASSPMFNSPQFFTKLQEHNDQVFQADGSSLQVTGIGTVRLDLPFMVLHLQNVLLVPKLSSNLISQSTFLRSGHIIRASRVDGFAVVNDQNRTVLDGSYALGNLIIRKSSPSARVAIQPLVSAQTLALHQAAGHPSLDYLKKMFPRNKIEDFNCVKFVDQYLHYIWIHFLTSKTKTNKLIKTLFNQIENASGERIAYLISNNGTEFKNKDLCAFYNKKGIKHLPTAPYTPENNSFAERGNRTTVNKARCLLKHSGLSQRYWAEACNTAVYLENRTVFKSISFLTLYKMWFQKPPKLNRLFPFGCQAVFLKNRASGKFGDQGAAGTFLGYGEGHWTYRIDHGETGIVQTTNHVKFHKHTFPAKILHNPAISDSDTQLFTIFIDAEQPKDAAPDPAKTLDTLPGDPNLTIYSSITSKQSTKTKDLDFFHSNSLIPSNDQEGDPNTIDQQIVEVTPNNGPIHEIIGDFCDRNIVEGRL</sequence>
<dbReference type="Pfam" id="PF25597">
    <property type="entry name" value="SH3_retrovirus"/>
    <property type="match status" value="1"/>
</dbReference>
<keyword evidence="10" id="KW-0378">Hydrolase</keyword>
<keyword evidence="5" id="KW-0548">Nucleotidyltransferase</keyword>
<dbReference type="GO" id="GO:0005634">
    <property type="term" value="C:nucleus"/>
    <property type="evidence" value="ECO:0007669"/>
    <property type="project" value="UniProtKB-ARBA"/>
</dbReference>
<evidence type="ECO:0000256" key="19">
    <source>
        <dbReference type="ARBA" id="ARBA00048173"/>
    </source>
</evidence>
<keyword evidence="17" id="KW-0917">Virion maturation</keyword>
<dbReference type="PROSITE" id="PS50994">
    <property type="entry name" value="INTEGRASE"/>
    <property type="match status" value="1"/>
</dbReference>
<evidence type="ECO:0000313" key="24">
    <source>
        <dbReference type="Proteomes" id="UP000235388"/>
    </source>
</evidence>
<keyword evidence="8" id="KW-0547">Nucleotide-binding</keyword>
<dbReference type="GO" id="GO:0003887">
    <property type="term" value="F:DNA-directed DNA polymerase activity"/>
    <property type="evidence" value="ECO:0007669"/>
    <property type="project" value="UniProtKB-KW"/>
</dbReference>
<dbReference type="GO" id="GO:0032196">
    <property type="term" value="P:transposition"/>
    <property type="evidence" value="ECO:0007669"/>
    <property type="project" value="UniProtKB-KW"/>
</dbReference>
<dbReference type="InterPro" id="IPR036397">
    <property type="entry name" value="RNaseH_sf"/>
</dbReference>
<dbReference type="SUPFAM" id="SSF53098">
    <property type="entry name" value="Ribonuclease H-like"/>
    <property type="match status" value="1"/>
</dbReference>
<dbReference type="Pfam" id="PF22936">
    <property type="entry name" value="Pol_BBD"/>
    <property type="match status" value="1"/>
</dbReference>
<keyword evidence="16" id="KW-0808">Transferase</keyword>
<evidence type="ECO:0000256" key="11">
    <source>
        <dbReference type="ARBA" id="ARBA00022840"/>
    </source>
</evidence>
<dbReference type="GO" id="GO:0004519">
    <property type="term" value="F:endonuclease activity"/>
    <property type="evidence" value="ECO:0007669"/>
    <property type="project" value="UniProtKB-KW"/>
</dbReference>